<accession>A0ABT5NP23</accession>
<dbReference type="Gene3D" id="1.20.1170.10">
    <property type="match status" value="1"/>
</dbReference>
<evidence type="ECO:0000313" key="2">
    <source>
        <dbReference type="EMBL" id="MDD0989907.1"/>
    </source>
</evidence>
<organism evidence="2 3">
    <name type="scientific">Pseudomonas fontis</name>
    <dbReference type="NCBI Taxonomy" id="2942633"/>
    <lineage>
        <taxon>Bacteria</taxon>
        <taxon>Pseudomonadati</taxon>
        <taxon>Pseudomonadota</taxon>
        <taxon>Gammaproteobacteria</taxon>
        <taxon>Pseudomonadales</taxon>
        <taxon>Pseudomonadaceae</taxon>
        <taxon>Pseudomonas</taxon>
    </lineage>
</organism>
<protein>
    <submittedName>
        <fullName evidence="2">Alpha-xenorhabdolysin family binary toxin subunit A</fullName>
    </submittedName>
</protein>
<feature type="transmembrane region" description="Helical" evidence="1">
    <location>
        <begin position="259"/>
        <end position="282"/>
    </location>
</feature>
<comment type="caution">
    <text evidence="2">The sequence shown here is derived from an EMBL/GenBank/DDBJ whole genome shotgun (WGS) entry which is preliminary data.</text>
</comment>
<keyword evidence="3" id="KW-1185">Reference proteome</keyword>
<dbReference type="RefSeq" id="WP_273910815.1">
    <property type="nucleotide sequence ID" value="NZ_JAMDGX010000035.1"/>
</dbReference>
<sequence>MKVIEVGGLTMLASEMEVMAGQLSPEEMVEKVPEATLDMFAGRANNSLGEGLIFTRKHVVAIKSYIRRVQELPTTLEAFEHLDTEWVGFSLEHVGRVFDNLRTHIKAWDVLEDATKLLGIELTGFAGSFCEEGQSLIDIVKQTEAYKAGGKTLLEIWEHSATYTPMALGGRDAETVNSNIRYTLQLMRDDLAELKKRTADVRTRADEFGDAIKEKHLIEVGRLISQPQRNYPELMLDIRLQLDELDNKIRIKNKEYEDFLWLGLSGLAYLLIGGAITGGIYGPKAEVARKEKDILIVERNALSFKLEEFSPFVSLLEGIKSSFSELDTKLREVSVAVNYLEDMWRTIDTDLERSIKHLVAINSDVELFMFCRKMHKVVSPWEKIGDISGRLSELFNEMVEELDKEYSE</sequence>
<evidence type="ECO:0000313" key="3">
    <source>
        <dbReference type="Proteomes" id="UP001148203"/>
    </source>
</evidence>
<keyword evidence="1" id="KW-0472">Membrane</keyword>
<keyword evidence="1" id="KW-1133">Transmembrane helix</keyword>
<dbReference type="NCBIfam" id="NF033928">
    <property type="entry name" value="alph_xenorhab_A"/>
    <property type="match status" value="1"/>
</dbReference>
<reference evidence="2 3" key="1">
    <citation type="submission" date="2022-05" db="EMBL/GenBank/DDBJ databases">
        <title>Novel Pseudomonas spp. Isolated from a Rainbow Trout Aquaculture Facility.</title>
        <authorList>
            <person name="Testerman T."/>
            <person name="Graf J."/>
        </authorList>
    </citation>
    <scope>NUCLEOTIDE SEQUENCE [LARGE SCALE GENOMIC DNA]</scope>
    <source>
        <strain evidence="2 3">ID681</strain>
    </source>
</reference>
<dbReference type="CDD" id="cd22657">
    <property type="entry name" value="ClyA_XaxA-like"/>
    <property type="match status" value="1"/>
</dbReference>
<evidence type="ECO:0000256" key="1">
    <source>
        <dbReference type="SAM" id="Phobius"/>
    </source>
</evidence>
<dbReference type="SUPFAM" id="SSF58100">
    <property type="entry name" value="Bacterial hemolysins"/>
    <property type="match status" value="1"/>
</dbReference>
<dbReference type="Proteomes" id="UP001148203">
    <property type="component" value="Unassembled WGS sequence"/>
</dbReference>
<name>A0ABT5NP23_9PSED</name>
<gene>
    <name evidence="2" type="ORF">M5G11_05095</name>
</gene>
<dbReference type="EMBL" id="JAMDGY010000014">
    <property type="protein sequence ID" value="MDD0989907.1"/>
    <property type="molecule type" value="Genomic_DNA"/>
</dbReference>
<keyword evidence="1" id="KW-0812">Transmembrane</keyword>
<proteinExistence type="predicted"/>